<dbReference type="Proteomes" id="UP000443582">
    <property type="component" value="Unassembled WGS sequence"/>
</dbReference>
<accession>A0ABY0ICV9</accession>
<evidence type="ECO:0000313" key="2">
    <source>
        <dbReference type="Proteomes" id="UP000443582"/>
    </source>
</evidence>
<keyword evidence="2" id="KW-1185">Reference proteome</keyword>
<proteinExistence type="predicted"/>
<organism evidence="1 2">
    <name type="scientific">Halobacteriovorax vibrionivorans</name>
    <dbReference type="NCBI Taxonomy" id="2152716"/>
    <lineage>
        <taxon>Bacteria</taxon>
        <taxon>Pseudomonadati</taxon>
        <taxon>Bdellovibrionota</taxon>
        <taxon>Bacteriovoracia</taxon>
        <taxon>Bacteriovoracales</taxon>
        <taxon>Halobacteriovoraceae</taxon>
        <taxon>Halobacteriovorax</taxon>
    </lineage>
</organism>
<gene>
    <name evidence="1" type="ORF">DAY19_10975</name>
</gene>
<protein>
    <submittedName>
        <fullName evidence="1">Uncharacterized protein</fullName>
    </submittedName>
</protein>
<name>A0ABY0ICV9_9BACT</name>
<comment type="caution">
    <text evidence="1">The sequence shown here is derived from an EMBL/GenBank/DDBJ whole genome shotgun (WGS) entry which is preliminary data.</text>
</comment>
<reference evidence="2" key="1">
    <citation type="journal article" date="2019" name="Int. J. Syst. Evol. Microbiol.">
        <title>Halobacteriovorax valvorus sp. nov., a novel prokaryotic predator isolated from coastal seawater of China.</title>
        <authorList>
            <person name="Chen M.-X."/>
        </authorList>
    </citation>
    <scope>NUCLEOTIDE SEQUENCE [LARGE SCALE GENOMIC DNA]</scope>
    <source>
        <strain evidence="2">BL9</strain>
    </source>
</reference>
<evidence type="ECO:0000313" key="1">
    <source>
        <dbReference type="EMBL" id="RZF20502.1"/>
    </source>
</evidence>
<sequence length="492" mass="56895">MNTPMTSKKRKNAHHELMDIELFGEVTDGIYQLASIDKEDVNLAWKQIQESSFFGPKALKTPIHKFFSLLFKRRLEKSSKELIEDDYYRSSFNELINQYAQGLGTSQENALYLVYMNEFLNNPGAIFDEIDDFHLRDDKYKEFINSPIQDSFFDKLRFVHFKCEGSLEAYVLQDLLSPFAPYGGINEAGLSIGLVQREALTLNYEGENASYLALVTLLGCDTIESACDFLKQRQLVFHWEFHLKDESGNYKIVKIDGKNTKVLDGGEFVTLESKSELKRHINIYQKSFLPISHACLSFDANSLALTLFDSKNLSIHHYFKKNVFTQDTIKVSKGSRPTKKLESILKLKRLLNDAQLAFNENDEERCYHYLQLAIDHSKKNFSNDKELIAKLELIFCTCQYIYESHPETYQFILSNILKIHPRLPIEHQELANILIQRIQILANLKKQTPTANKLLKRIFFNESQLGKVAHLALKKTTLLRPNHLDFRPISGL</sequence>
<dbReference type="RefSeq" id="WP_115362376.1">
    <property type="nucleotide sequence ID" value="NZ_QDKL01000003.1"/>
</dbReference>
<dbReference type="EMBL" id="QDKL01000003">
    <property type="protein sequence ID" value="RZF20502.1"/>
    <property type="molecule type" value="Genomic_DNA"/>
</dbReference>